<evidence type="ECO:0000256" key="5">
    <source>
        <dbReference type="ARBA" id="ARBA00022598"/>
    </source>
</evidence>
<comment type="pathway">
    <text evidence="1 11">Purine metabolism; IMP biosynthesis via de novo pathway; 5-amino-1-(5-phospho-D-ribosyl)imidazole-4-carboxamide from 5-amino-1-(5-phospho-D-ribosyl)imidazole-4-carboxylate: step 1/2.</text>
</comment>
<dbReference type="PANTHER" id="PTHR43700:SF1">
    <property type="entry name" value="PHOSPHORIBOSYLAMINOIMIDAZOLE-SUCCINOCARBOXAMIDE SYNTHASE"/>
    <property type="match status" value="1"/>
</dbReference>
<dbReference type="InterPro" id="IPR028923">
    <property type="entry name" value="SAICAR_synt/ADE2_N"/>
</dbReference>
<gene>
    <name evidence="11 13" type="primary">purC</name>
    <name evidence="13" type="ORF">GCM10011575_23420</name>
</gene>
<comment type="catalytic activity">
    <reaction evidence="10 11">
        <text>5-amino-1-(5-phospho-D-ribosyl)imidazole-4-carboxylate + L-aspartate + ATP = (2S)-2-[5-amino-1-(5-phospho-beta-D-ribosyl)imidazole-4-carboxamido]succinate + ADP + phosphate + 2 H(+)</text>
        <dbReference type="Rhea" id="RHEA:22628"/>
        <dbReference type="ChEBI" id="CHEBI:15378"/>
        <dbReference type="ChEBI" id="CHEBI:29991"/>
        <dbReference type="ChEBI" id="CHEBI:30616"/>
        <dbReference type="ChEBI" id="CHEBI:43474"/>
        <dbReference type="ChEBI" id="CHEBI:58443"/>
        <dbReference type="ChEBI" id="CHEBI:77657"/>
        <dbReference type="ChEBI" id="CHEBI:456216"/>
        <dbReference type="EC" id="6.3.2.6"/>
    </reaction>
</comment>
<reference evidence="13" key="2">
    <citation type="submission" date="2020-09" db="EMBL/GenBank/DDBJ databases">
        <authorList>
            <person name="Sun Q."/>
            <person name="Zhou Y."/>
        </authorList>
    </citation>
    <scope>NUCLEOTIDE SEQUENCE</scope>
    <source>
        <strain evidence="13">CGMCC 4.7306</strain>
    </source>
</reference>
<dbReference type="InterPro" id="IPR018236">
    <property type="entry name" value="SAICAR_synthetase_CS"/>
</dbReference>
<evidence type="ECO:0000313" key="14">
    <source>
        <dbReference type="Proteomes" id="UP000613840"/>
    </source>
</evidence>
<protein>
    <recommendedName>
        <fullName evidence="4 11">Phosphoribosylaminoimidazole-succinocarboxamide synthase</fullName>
        <ecNumber evidence="3 11">6.3.2.6</ecNumber>
    </recommendedName>
    <alternativeName>
        <fullName evidence="9 11">SAICAR synthetase</fullName>
    </alternativeName>
</protein>
<evidence type="ECO:0000256" key="6">
    <source>
        <dbReference type="ARBA" id="ARBA00022741"/>
    </source>
</evidence>
<evidence type="ECO:0000256" key="9">
    <source>
        <dbReference type="ARBA" id="ARBA00030409"/>
    </source>
</evidence>
<dbReference type="Gene3D" id="3.30.470.20">
    <property type="entry name" value="ATP-grasp fold, B domain"/>
    <property type="match status" value="1"/>
</dbReference>
<dbReference type="GO" id="GO:0004639">
    <property type="term" value="F:phosphoribosylaminoimidazolesuccinocarboxamide synthase activity"/>
    <property type="evidence" value="ECO:0007669"/>
    <property type="project" value="UniProtKB-UniRule"/>
</dbReference>
<evidence type="ECO:0000313" key="13">
    <source>
        <dbReference type="EMBL" id="GGL64318.1"/>
    </source>
</evidence>
<evidence type="ECO:0000256" key="8">
    <source>
        <dbReference type="ARBA" id="ARBA00022840"/>
    </source>
</evidence>
<dbReference type="HAMAP" id="MF_00137">
    <property type="entry name" value="SAICAR_synth"/>
    <property type="match status" value="1"/>
</dbReference>
<dbReference type="EMBL" id="BMMZ01000005">
    <property type="protein sequence ID" value="GGL64318.1"/>
    <property type="molecule type" value="Genomic_DNA"/>
</dbReference>
<dbReference type="GO" id="GO:0005737">
    <property type="term" value="C:cytoplasm"/>
    <property type="evidence" value="ECO:0007669"/>
    <property type="project" value="TreeGrafter"/>
</dbReference>
<evidence type="ECO:0000256" key="7">
    <source>
        <dbReference type="ARBA" id="ARBA00022755"/>
    </source>
</evidence>
<dbReference type="RefSeq" id="WP_229669986.1">
    <property type="nucleotide sequence ID" value="NZ_BMMZ01000005.1"/>
</dbReference>
<dbReference type="NCBIfam" id="NF010568">
    <property type="entry name" value="PRK13961.1"/>
    <property type="match status" value="1"/>
</dbReference>
<keyword evidence="7 11" id="KW-0658">Purine biosynthesis</keyword>
<keyword evidence="6 11" id="KW-0547">Nucleotide-binding</keyword>
<evidence type="ECO:0000256" key="11">
    <source>
        <dbReference type="HAMAP-Rule" id="MF_00137"/>
    </source>
</evidence>
<dbReference type="PANTHER" id="PTHR43700">
    <property type="entry name" value="PHOSPHORIBOSYLAMINOIMIDAZOLE-SUCCINOCARBOXAMIDE SYNTHASE"/>
    <property type="match status" value="1"/>
</dbReference>
<evidence type="ECO:0000259" key="12">
    <source>
        <dbReference type="Pfam" id="PF01259"/>
    </source>
</evidence>
<reference evidence="13" key="1">
    <citation type="journal article" date="2014" name="Int. J. Syst. Evol. Microbiol.">
        <title>Complete genome sequence of Corynebacterium casei LMG S-19264T (=DSM 44701T), isolated from a smear-ripened cheese.</title>
        <authorList>
            <consortium name="US DOE Joint Genome Institute (JGI-PGF)"/>
            <person name="Walter F."/>
            <person name="Albersmeier A."/>
            <person name="Kalinowski J."/>
            <person name="Ruckert C."/>
        </authorList>
    </citation>
    <scope>NUCLEOTIDE SEQUENCE</scope>
    <source>
        <strain evidence="13">CGMCC 4.7306</strain>
    </source>
</reference>
<keyword evidence="14" id="KW-1185">Reference proteome</keyword>
<dbReference type="EC" id="6.3.2.6" evidence="3 11"/>
<dbReference type="PROSITE" id="PS01058">
    <property type="entry name" value="SAICAR_SYNTHETASE_2"/>
    <property type="match status" value="1"/>
</dbReference>
<dbReference type="FunFam" id="3.30.470.20:FF:000015">
    <property type="entry name" value="Phosphoribosylaminoimidazole-succinocarboxamide synthase"/>
    <property type="match status" value="1"/>
</dbReference>
<dbReference type="CDD" id="cd01414">
    <property type="entry name" value="SAICAR_synt_Sc"/>
    <property type="match status" value="1"/>
</dbReference>
<dbReference type="Gene3D" id="3.30.200.20">
    <property type="entry name" value="Phosphorylase Kinase, domain 1"/>
    <property type="match status" value="1"/>
</dbReference>
<proteinExistence type="inferred from homology"/>
<dbReference type="AlphaFoldDB" id="A0A917SB24"/>
<evidence type="ECO:0000256" key="2">
    <source>
        <dbReference type="ARBA" id="ARBA00010190"/>
    </source>
</evidence>
<evidence type="ECO:0000256" key="3">
    <source>
        <dbReference type="ARBA" id="ARBA00012217"/>
    </source>
</evidence>
<evidence type="ECO:0000256" key="1">
    <source>
        <dbReference type="ARBA" id="ARBA00004672"/>
    </source>
</evidence>
<evidence type="ECO:0000256" key="4">
    <source>
        <dbReference type="ARBA" id="ARBA00016460"/>
    </source>
</evidence>
<accession>A0A917SB24</accession>
<name>A0A917SB24_9ACTN</name>
<keyword evidence="5 11" id="KW-0436">Ligase</keyword>
<feature type="domain" description="SAICAR synthetase/ADE2 N-terminal" evidence="12">
    <location>
        <begin position="15"/>
        <end position="257"/>
    </location>
</feature>
<comment type="caution">
    <text evidence="13">The sequence shown here is derived from an EMBL/GenBank/DDBJ whole genome shotgun (WGS) entry which is preliminary data.</text>
</comment>
<dbReference type="Proteomes" id="UP000613840">
    <property type="component" value="Unassembled WGS sequence"/>
</dbReference>
<dbReference type="NCBIfam" id="TIGR00081">
    <property type="entry name" value="purC"/>
    <property type="match status" value="1"/>
</dbReference>
<dbReference type="GO" id="GO:0005524">
    <property type="term" value="F:ATP binding"/>
    <property type="evidence" value="ECO:0007669"/>
    <property type="project" value="UniProtKB-KW"/>
</dbReference>
<dbReference type="GO" id="GO:0006189">
    <property type="term" value="P:'de novo' IMP biosynthetic process"/>
    <property type="evidence" value="ECO:0007669"/>
    <property type="project" value="UniProtKB-UniRule"/>
</dbReference>
<keyword evidence="8 11" id="KW-0067">ATP-binding</keyword>
<dbReference type="InterPro" id="IPR001636">
    <property type="entry name" value="SAICAR_synth"/>
</dbReference>
<sequence>MSESLYGSVVDLPLVHAGKVRELYAIGDDRLLMVATDKISAFDFVLTPPIPDKGEILTRMSLWWFDQLRDVENHVVSTDVPEAVAGRAVICEKLEMIEIECVARGYLMGSGWAEYERTRTVCGIELPIGMQNGSRLPEPIFTPATKAPIGEHDENIDFDETVRRVGRDTAEQIRDLTLKIYRQAESYASERGIILADTKFEFGRRADGTIVLADEVLTPDSSRFVDAETWQPGVRIDSYDKQFLRNWLTDETDWDRASNVAPPPLPEEIVAATRQRYVEAYEALTQQRFR</sequence>
<dbReference type="Pfam" id="PF01259">
    <property type="entry name" value="SAICAR_synt"/>
    <property type="match status" value="1"/>
</dbReference>
<comment type="similarity">
    <text evidence="2 11">Belongs to the SAICAR synthetase family.</text>
</comment>
<dbReference type="SUPFAM" id="SSF56104">
    <property type="entry name" value="SAICAR synthase-like"/>
    <property type="match status" value="1"/>
</dbReference>
<organism evidence="13 14">
    <name type="scientific">Microlunatus endophyticus</name>
    <dbReference type="NCBI Taxonomy" id="1716077"/>
    <lineage>
        <taxon>Bacteria</taxon>
        <taxon>Bacillati</taxon>
        <taxon>Actinomycetota</taxon>
        <taxon>Actinomycetes</taxon>
        <taxon>Propionibacteriales</taxon>
        <taxon>Propionibacteriaceae</taxon>
        <taxon>Microlunatus</taxon>
    </lineage>
</organism>
<evidence type="ECO:0000256" key="10">
    <source>
        <dbReference type="ARBA" id="ARBA00048475"/>
    </source>
</evidence>